<feature type="region of interest" description="Disordered" evidence="1">
    <location>
        <begin position="1"/>
        <end position="21"/>
    </location>
</feature>
<dbReference type="Pfam" id="PF21956">
    <property type="entry name" value="DUF6922"/>
    <property type="match status" value="1"/>
</dbReference>
<evidence type="ECO:0000313" key="4">
    <source>
        <dbReference type="Proteomes" id="UP000177996"/>
    </source>
</evidence>
<proteinExistence type="predicted"/>
<gene>
    <name evidence="3" type="ORF">A3D65_06875</name>
</gene>
<name>A0A1G2D1Q8_9BACT</name>
<dbReference type="InterPro" id="IPR053830">
    <property type="entry name" value="DUF6922"/>
</dbReference>
<feature type="domain" description="DUF6922" evidence="2">
    <location>
        <begin position="26"/>
        <end position="77"/>
    </location>
</feature>
<sequence length="131" mass="15592">MKRGKKTNHRPWAGSRSKRGKPTLRLRPSLFWDVDPKTIDLNKHAQYVIERILDFGNDAEVRWLWNYYNHRKIRNVVKKSRGMTDISQSFWEIISGITSGENECRRRRPIHPWPPLFKREATVAARHFLAV</sequence>
<evidence type="ECO:0000313" key="3">
    <source>
        <dbReference type="EMBL" id="OGZ07576.1"/>
    </source>
</evidence>
<protein>
    <recommendedName>
        <fullName evidence="2">DUF6922 domain-containing protein</fullName>
    </recommendedName>
</protein>
<evidence type="ECO:0000256" key="1">
    <source>
        <dbReference type="SAM" id="MobiDB-lite"/>
    </source>
</evidence>
<organism evidence="3 4">
    <name type="scientific">Candidatus Lloydbacteria bacterium RIFCSPHIGHO2_02_FULL_50_13</name>
    <dbReference type="NCBI Taxonomy" id="1798661"/>
    <lineage>
        <taxon>Bacteria</taxon>
        <taxon>Candidatus Lloydiibacteriota</taxon>
    </lineage>
</organism>
<comment type="caution">
    <text evidence="3">The sequence shown here is derived from an EMBL/GenBank/DDBJ whole genome shotgun (WGS) entry which is preliminary data.</text>
</comment>
<dbReference type="STRING" id="1798661.A3D65_06875"/>
<dbReference type="Proteomes" id="UP000177996">
    <property type="component" value="Unassembled WGS sequence"/>
</dbReference>
<dbReference type="AlphaFoldDB" id="A0A1G2D1Q8"/>
<accession>A0A1G2D1Q8</accession>
<reference evidence="3 4" key="1">
    <citation type="journal article" date="2016" name="Nat. Commun.">
        <title>Thousands of microbial genomes shed light on interconnected biogeochemical processes in an aquifer system.</title>
        <authorList>
            <person name="Anantharaman K."/>
            <person name="Brown C.T."/>
            <person name="Hug L.A."/>
            <person name="Sharon I."/>
            <person name="Castelle C.J."/>
            <person name="Probst A.J."/>
            <person name="Thomas B.C."/>
            <person name="Singh A."/>
            <person name="Wilkins M.J."/>
            <person name="Karaoz U."/>
            <person name="Brodie E.L."/>
            <person name="Williams K.H."/>
            <person name="Hubbard S.S."/>
            <person name="Banfield J.F."/>
        </authorList>
    </citation>
    <scope>NUCLEOTIDE SEQUENCE [LARGE SCALE GENOMIC DNA]</scope>
</reference>
<evidence type="ECO:0000259" key="2">
    <source>
        <dbReference type="Pfam" id="PF21956"/>
    </source>
</evidence>
<dbReference type="EMBL" id="MHLL01000056">
    <property type="protein sequence ID" value="OGZ07576.1"/>
    <property type="molecule type" value="Genomic_DNA"/>
</dbReference>